<accession>A0A821XT43</accession>
<evidence type="ECO:0000256" key="2">
    <source>
        <dbReference type="ARBA" id="ARBA00022692"/>
    </source>
</evidence>
<keyword evidence="3 5" id="KW-1133">Transmembrane helix</keyword>
<feature type="transmembrane region" description="Helical" evidence="5">
    <location>
        <begin position="162"/>
        <end position="180"/>
    </location>
</feature>
<evidence type="ECO:0000256" key="1">
    <source>
        <dbReference type="ARBA" id="ARBA00004141"/>
    </source>
</evidence>
<dbReference type="PANTHER" id="PTHR19282">
    <property type="entry name" value="TETRASPANIN"/>
    <property type="match status" value="1"/>
</dbReference>
<evidence type="ECO:0000256" key="3">
    <source>
        <dbReference type="ARBA" id="ARBA00022989"/>
    </source>
</evidence>
<evidence type="ECO:0000256" key="4">
    <source>
        <dbReference type="ARBA" id="ARBA00023136"/>
    </source>
</evidence>
<evidence type="ECO:0000313" key="6">
    <source>
        <dbReference type="EMBL" id="CAF4946849.1"/>
    </source>
</evidence>
<dbReference type="InterPro" id="IPR018499">
    <property type="entry name" value="Tetraspanin/Peripherin"/>
</dbReference>
<dbReference type="Pfam" id="PF00335">
    <property type="entry name" value="Tetraspanin"/>
    <property type="match status" value="1"/>
</dbReference>
<organism evidence="6 7">
    <name type="scientific">Pieris macdunnoughi</name>
    <dbReference type="NCBI Taxonomy" id="345717"/>
    <lineage>
        <taxon>Eukaryota</taxon>
        <taxon>Metazoa</taxon>
        <taxon>Ecdysozoa</taxon>
        <taxon>Arthropoda</taxon>
        <taxon>Hexapoda</taxon>
        <taxon>Insecta</taxon>
        <taxon>Pterygota</taxon>
        <taxon>Neoptera</taxon>
        <taxon>Endopterygota</taxon>
        <taxon>Lepidoptera</taxon>
        <taxon>Glossata</taxon>
        <taxon>Ditrysia</taxon>
        <taxon>Papilionoidea</taxon>
        <taxon>Pieridae</taxon>
        <taxon>Pierinae</taxon>
        <taxon>Pieris</taxon>
    </lineage>
</organism>
<protein>
    <recommendedName>
        <fullName evidence="8">Tetraspanin</fullName>
    </recommendedName>
</protein>
<keyword evidence="7" id="KW-1185">Reference proteome</keyword>
<comment type="caution">
    <text evidence="6">The sequence shown here is derived from an EMBL/GenBank/DDBJ whole genome shotgun (WGS) entry which is preliminary data.</text>
</comment>
<dbReference type="AlphaFoldDB" id="A0A821XT43"/>
<keyword evidence="2 5" id="KW-0812">Transmembrane</keyword>
<feature type="transmembrane region" description="Helical" evidence="5">
    <location>
        <begin position="71"/>
        <end position="94"/>
    </location>
</feature>
<dbReference type="InterPro" id="IPR008952">
    <property type="entry name" value="Tetraspanin_EC2_sf"/>
</dbReference>
<name>A0A821XT43_9NEOP</name>
<comment type="subcellular location">
    <subcellularLocation>
        <location evidence="1">Membrane</location>
        <topology evidence="1">Multi-pass membrane protein</topology>
    </subcellularLocation>
</comment>
<evidence type="ECO:0000256" key="5">
    <source>
        <dbReference type="SAM" id="Phobius"/>
    </source>
</evidence>
<reference evidence="6" key="1">
    <citation type="submission" date="2021-02" db="EMBL/GenBank/DDBJ databases">
        <authorList>
            <person name="Steward A R."/>
        </authorList>
    </citation>
    <scope>NUCLEOTIDE SEQUENCE</scope>
</reference>
<dbReference type="PANTHER" id="PTHR19282:SF477">
    <property type="entry name" value="TETRASPANIN"/>
    <property type="match status" value="1"/>
</dbReference>
<evidence type="ECO:0000313" key="7">
    <source>
        <dbReference type="Proteomes" id="UP000663880"/>
    </source>
</evidence>
<evidence type="ECO:0008006" key="8">
    <source>
        <dbReference type="Google" id="ProtNLM"/>
    </source>
</evidence>
<dbReference type="EMBL" id="CAJOBZ010000070">
    <property type="protein sequence ID" value="CAF4946849.1"/>
    <property type="molecule type" value="Genomic_DNA"/>
</dbReference>
<sequence>MLSLATFAIGLWVITSPKTLAYVLERAGPLKDLFPEEVLTVQLGVGIAMLSIFFVFISVMGLYGSINCSTFLLFMYAALVLLLMLLECAVFFYFTSNAEKKGVQASDGALGHTLRLALRCCDNVSDSMPWSCCGTKNCSREISFSKNCKDAMSDWLHHYGTIVYGSLIASHVILSSCSLLRRANSASRAHT</sequence>
<dbReference type="GO" id="GO:0005886">
    <property type="term" value="C:plasma membrane"/>
    <property type="evidence" value="ECO:0007669"/>
    <property type="project" value="TreeGrafter"/>
</dbReference>
<dbReference type="SUPFAM" id="SSF48652">
    <property type="entry name" value="Tetraspanin"/>
    <property type="match status" value="1"/>
</dbReference>
<feature type="transmembrane region" description="Helical" evidence="5">
    <location>
        <begin position="45"/>
        <end position="64"/>
    </location>
</feature>
<gene>
    <name evidence="6" type="ORF">PMACD_LOCUS15259</name>
</gene>
<dbReference type="OrthoDB" id="7479727at2759"/>
<proteinExistence type="predicted"/>
<keyword evidence="4 5" id="KW-0472">Membrane</keyword>
<dbReference type="Proteomes" id="UP000663880">
    <property type="component" value="Unassembled WGS sequence"/>
</dbReference>